<organism evidence="8 9">
    <name type="scientific">Mediterraneibacter hominis</name>
    <dbReference type="NCBI Taxonomy" id="2763054"/>
    <lineage>
        <taxon>Bacteria</taxon>
        <taxon>Bacillati</taxon>
        <taxon>Bacillota</taxon>
        <taxon>Clostridia</taxon>
        <taxon>Lachnospirales</taxon>
        <taxon>Lachnospiraceae</taxon>
        <taxon>Mediterraneibacter</taxon>
    </lineage>
</organism>
<keyword evidence="4 6" id="KW-0406">Ion transport</keyword>
<keyword evidence="9" id="KW-1185">Reference proteome</keyword>
<dbReference type="InterPro" id="IPR002842">
    <property type="entry name" value="ATPase_V1_Esu"/>
</dbReference>
<comment type="function">
    <text evidence="6">Produces ATP from ADP in the presence of a proton gradient across the membrane.</text>
</comment>
<comment type="caution">
    <text evidence="8">The sequence shown here is derived from an EMBL/GenBank/DDBJ whole genome shotgun (WGS) entry which is preliminary data.</text>
</comment>
<evidence type="ECO:0000313" key="8">
    <source>
        <dbReference type="EMBL" id="MBC5689711.1"/>
    </source>
</evidence>
<dbReference type="InterPro" id="IPR028987">
    <property type="entry name" value="ATP_synth_B-like_membr_sf"/>
</dbReference>
<evidence type="ECO:0000256" key="2">
    <source>
        <dbReference type="ARBA" id="ARBA00022448"/>
    </source>
</evidence>
<dbReference type="GO" id="GO:0042777">
    <property type="term" value="P:proton motive force-driven plasma membrane ATP synthesis"/>
    <property type="evidence" value="ECO:0007669"/>
    <property type="project" value="UniProtKB-UniRule"/>
</dbReference>
<dbReference type="RefSeq" id="WP_186876364.1">
    <property type="nucleotide sequence ID" value="NZ_JACOPF010000002.1"/>
</dbReference>
<dbReference type="EMBL" id="JACOPF010000002">
    <property type="protein sequence ID" value="MBC5689711.1"/>
    <property type="molecule type" value="Genomic_DNA"/>
</dbReference>
<keyword evidence="2 6" id="KW-0813">Transport</keyword>
<reference evidence="8" key="1">
    <citation type="submission" date="2020-08" db="EMBL/GenBank/DDBJ databases">
        <title>Genome public.</title>
        <authorList>
            <person name="Liu C."/>
            <person name="Sun Q."/>
        </authorList>
    </citation>
    <scope>NUCLEOTIDE SEQUENCE</scope>
    <source>
        <strain evidence="8">NSJ-55</strain>
    </source>
</reference>
<feature type="coiled-coil region" evidence="7">
    <location>
        <begin position="9"/>
        <end position="62"/>
    </location>
</feature>
<gene>
    <name evidence="6" type="primary">atpE</name>
    <name evidence="8" type="ORF">H8S37_12355</name>
</gene>
<evidence type="ECO:0000313" key="9">
    <source>
        <dbReference type="Proteomes" id="UP000652477"/>
    </source>
</evidence>
<comment type="similarity">
    <text evidence="1 6">Belongs to the V-ATPase E subunit family.</text>
</comment>
<dbReference type="Proteomes" id="UP000652477">
    <property type="component" value="Unassembled WGS sequence"/>
</dbReference>
<dbReference type="HAMAP" id="MF_00311">
    <property type="entry name" value="ATP_synth_E_arch"/>
    <property type="match status" value="1"/>
</dbReference>
<accession>A0A923LJ81</accession>
<dbReference type="InterPro" id="IPR038495">
    <property type="entry name" value="ATPase_E_C"/>
</dbReference>
<dbReference type="GO" id="GO:0005524">
    <property type="term" value="F:ATP binding"/>
    <property type="evidence" value="ECO:0007669"/>
    <property type="project" value="UniProtKB-UniRule"/>
</dbReference>
<dbReference type="AlphaFoldDB" id="A0A923LJ81"/>
<dbReference type="Pfam" id="PF01991">
    <property type="entry name" value="vATP-synt_E"/>
    <property type="match status" value="1"/>
</dbReference>
<name>A0A923LJ81_9FIRM</name>
<evidence type="ECO:0000256" key="1">
    <source>
        <dbReference type="ARBA" id="ARBA00005901"/>
    </source>
</evidence>
<evidence type="ECO:0000256" key="4">
    <source>
        <dbReference type="ARBA" id="ARBA00023065"/>
    </source>
</evidence>
<dbReference type="GO" id="GO:0046961">
    <property type="term" value="F:proton-transporting ATPase activity, rotational mechanism"/>
    <property type="evidence" value="ECO:0007669"/>
    <property type="project" value="InterPro"/>
</dbReference>
<dbReference type="GO" id="GO:0033178">
    <property type="term" value="C:proton-transporting two-sector ATPase complex, catalytic domain"/>
    <property type="evidence" value="ECO:0007669"/>
    <property type="project" value="InterPro"/>
</dbReference>
<evidence type="ECO:0000256" key="7">
    <source>
        <dbReference type="SAM" id="Coils"/>
    </source>
</evidence>
<sequence>MSGLEKMKSQILDEARHSVETEIKKAEEQAAEIQNKAKEDANAEAEKILEKSKADVESFLERSASSCDMYRKKAVLKAKQEVIQEVLQKAYERIQSLDAQSYFEMVEKLLDKYTLAQEGEIYFSKEDLERMPEGFEQKIRQTAVLKGGALTVSKEPRQIDGGFILVYGGIEENCTIKALFEAKREELSDKVHSLLFA</sequence>
<dbReference type="SUPFAM" id="SSF81573">
    <property type="entry name" value="F1F0 ATP synthase subunit B, membrane domain"/>
    <property type="match status" value="1"/>
</dbReference>
<keyword evidence="5 6" id="KW-0066">ATP synthesis</keyword>
<dbReference type="Gene3D" id="1.20.5.620">
    <property type="entry name" value="F1F0 ATP synthase subunit B, membrane domain"/>
    <property type="match status" value="1"/>
</dbReference>
<dbReference type="GO" id="GO:0046933">
    <property type="term" value="F:proton-transporting ATP synthase activity, rotational mechanism"/>
    <property type="evidence" value="ECO:0007669"/>
    <property type="project" value="UniProtKB-UniRule"/>
</dbReference>
<evidence type="ECO:0000256" key="3">
    <source>
        <dbReference type="ARBA" id="ARBA00022781"/>
    </source>
</evidence>
<evidence type="ECO:0000256" key="5">
    <source>
        <dbReference type="ARBA" id="ARBA00023310"/>
    </source>
</evidence>
<keyword evidence="3 6" id="KW-0375">Hydrogen ion transport</keyword>
<proteinExistence type="inferred from homology"/>
<dbReference type="SUPFAM" id="SSF160527">
    <property type="entry name" value="V-type ATPase subunit E-like"/>
    <property type="match status" value="1"/>
</dbReference>
<dbReference type="Gene3D" id="3.30.2320.30">
    <property type="entry name" value="ATP synthase, E subunit, C-terminal"/>
    <property type="match status" value="1"/>
</dbReference>
<evidence type="ECO:0000256" key="6">
    <source>
        <dbReference type="HAMAP-Rule" id="MF_00311"/>
    </source>
</evidence>
<protein>
    <recommendedName>
        <fullName evidence="6">V-type proton ATPase subunit E</fullName>
    </recommendedName>
    <alternativeName>
        <fullName evidence="6">V-ATPase subunit E</fullName>
    </alternativeName>
</protein>
<keyword evidence="7" id="KW-0175">Coiled coil</keyword>